<proteinExistence type="predicted"/>
<dbReference type="Pfam" id="PF16545">
    <property type="entry name" value="CCM2_C"/>
    <property type="match status" value="1"/>
</dbReference>
<feature type="domain" description="Cerebral cavernous malformations 2 harmonin-homology" evidence="1">
    <location>
        <begin position="34"/>
        <end position="102"/>
    </location>
</feature>
<comment type="caution">
    <text evidence="2">The sequence shown here is derived from an EMBL/GenBank/DDBJ whole genome shotgun (WGS) entry which is preliminary data.</text>
</comment>
<name>A0ABV0RI95_9TELE</name>
<dbReference type="Gene3D" id="1.20.1160.20">
    <property type="match status" value="1"/>
</dbReference>
<keyword evidence="3" id="KW-1185">Reference proteome</keyword>
<evidence type="ECO:0000259" key="1">
    <source>
        <dbReference type="Pfam" id="PF16545"/>
    </source>
</evidence>
<dbReference type="Proteomes" id="UP001434883">
    <property type="component" value="Unassembled WGS sequence"/>
</dbReference>
<reference evidence="2 3" key="1">
    <citation type="submission" date="2021-06" db="EMBL/GenBank/DDBJ databases">
        <authorList>
            <person name="Palmer J.M."/>
        </authorList>
    </citation>
    <scope>NUCLEOTIDE SEQUENCE [LARGE SCALE GENOMIC DNA]</scope>
    <source>
        <strain evidence="2 3">XC_2019</strain>
        <tissue evidence="2">Muscle</tissue>
    </source>
</reference>
<dbReference type="PANTHER" id="PTHR21642:SF2">
    <property type="entry name" value="CEREBRAL CAVERNOUS MALFORMATIONS 2 PROTEIN-LIKE"/>
    <property type="match status" value="1"/>
</dbReference>
<accession>A0ABV0RI95</accession>
<dbReference type="EMBL" id="JAHRIN010044463">
    <property type="protein sequence ID" value="MEQ2207387.1"/>
    <property type="molecule type" value="Genomic_DNA"/>
</dbReference>
<organism evidence="2 3">
    <name type="scientific">Xenoophorus captivus</name>
    <dbReference type="NCBI Taxonomy" id="1517983"/>
    <lineage>
        <taxon>Eukaryota</taxon>
        <taxon>Metazoa</taxon>
        <taxon>Chordata</taxon>
        <taxon>Craniata</taxon>
        <taxon>Vertebrata</taxon>
        <taxon>Euteleostomi</taxon>
        <taxon>Actinopterygii</taxon>
        <taxon>Neopterygii</taxon>
        <taxon>Teleostei</taxon>
        <taxon>Neoteleostei</taxon>
        <taxon>Acanthomorphata</taxon>
        <taxon>Ovalentaria</taxon>
        <taxon>Atherinomorphae</taxon>
        <taxon>Cyprinodontiformes</taxon>
        <taxon>Goodeidae</taxon>
        <taxon>Xenoophorus</taxon>
    </lineage>
</organism>
<evidence type="ECO:0000313" key="2">
    <source>
        <dbReference type="EMBL" id="MEQ2207387.1"/>
    </source>
</evidence>
<sequence>DGSQEAFELYYSETYSEGSSISLQDSHRSLASTSDGADSNPALLLMQEYMITLRNKLNPLELQQFAVLLREYRLGSNIDHFCSELLQLYGDARKFLLLGERQTVCGFPQPATGSVSVVKATRGELYPQTSYLIYSCLWC</sequence>
<evidence type="ECO:0000313" key="3">
    <source>
        <dbReference type="Proteomes" id="UP001434883"/>
    </source>
</evidence>
<dbReference type="InterPro" id="IPR026159">
    <property type="entry name" value="Malcavernin"/>
</dbReference>
<feature type="non-terminal residue" evidence="2">
    <location>
        <position position="1"/>
    </location>
</feature>
<dbReference type="InterPro" id="IPR032375">
    <property type="entry name" value="CCM2_C"/>
</dbReference>
<dbReference type="PANTHER" id="PTHR21642">
    <property type="entry name" value="CEREBRAL CAVERNOUS MALFORMATIONS PROTEIN 2 HOMOLOG"/>
    <property type="match status" value="1"/>
</dbReference>
<protein>
    <recommendedName>
        <fullName evidence="1">Cerebral cavernous malformations 2 harmonin-homology domain-containing protein</fullName>
    </recommendedName>
</protein>
<gene>
    <name evidence="2" type="ORF">XENOCAPTIV_011470</name>
</gene>